<proteinExistence type="predicted"/>
<dbReference type="EMBL" id="AGJK01000278">
    <property type="protein sequence ID" value="EHP87551.1"/>
    <property type="molecule type" value="Genomic_DNA"/>
</dbReference>
<protein>
    <submittedName>
        <fullName evidence="1">Uncharacterized protein</fullName>
    </submittedName>
</protein>
<dbReference type="AlphaFoldDB" id="H1KSJ6"/>
<comment type="caution">
    <text evidence="1">The sequence shown here is derived from an EMBL/GenBank/DDBJ whole genome shotgun (WGS) entry which is preliminary data.</text>
</comment>
<accession>H1KSJ6</accession>
<name>H1KSJ6_METEX</name>
<dbReference type="Proteomes" id="UP000004382">
    <property type="component" value="Unassembled WGS sequence"/>
</dbReference>
<evidence type="ECO:0000313" key="1">
    <source>
        <dbReference type="EMBL" id="EHP87551.1"/>
    </source>
</evidence>
<evidence type="ECO:0000313" key="2">
    <source>
        <dbReference type="Proteomes" id="UP000004382"/>
    </source>
</evidence>
<organism evidence="1 2">
    <name type="scientific">Methylorubrum extorquens DSM 13060</name>
    <dbReference type="NCBI Taxonomy" id="882800"/>
    <lineage>
        <taxon>Bacteria</taxon>
        <taxon>Pseudomonadati</taxon>
        <taxon>Pseudomonadota</taxon>
        <taxon>Alphaproteobacteria</taxon>
        <taxon>Hyphomicrobiales</taxon>
        <taxon>Methylobacteriaceae</taxon>
        <taxon>Methylorubrum</taxon>
    </lineage>
</organism>
<reference evidence="1 2" key="1">
    <citation type="submission" date="2011-09" db="EMBL/GenBank/DDBJ databases">
        <title>The draft genome of Methylobacterium extorquens DSM 13060.</title>
        <authorList>
            <consortium name="US DOE Joint Genome Institute (JGI-PGF)"/>
            <person name="Lucas S."/>
            <person name="Han J."/>
            <person name="Lapidus A."/>
            <person name="Cheng J.-F."/>
            <person name="Goodwin L."/>
            <person name="Pitluck S."/>
            <person name="Peters L."/>
            <person name="Land M.L."/>
            <person name="Hauser L."/>
            <person name="Koskimaki J."/>
            <person name="Halonen O."/>
            <person name="Pirttila A."/>
            <person name="Frank C."/>
            <person name="Woyke T.J."/>
        </authorList>
    </citation>
    <scope>NUCLEOTIDE SEQUENCE [LARGE SCALE GENOMIC DNA]</scope>
    <source>
        <strain evidence="1 2">DSM 13060</strain>
    </source>
</reference>
<gene>
    <name evidence="1" type="ORF">MetexDRAFT_5609</name>
</gene>
<sequence length="54" mass="5522" precursor="true">MVRPSSSITAFLWGSKATAAALIHVTPSGIRDAMVRAVTAGSNTPAPTSVQPGW</sequence>